<evidence type="ECO:0000256" key="5">
    <source>
        <dbReference type="ARBA" id="ARBA00023163"/>
    </source>
</evidence>
<dbReference type="EMBL" id="BIFT01000002">
    <property type="protein sequence ID" value="GCE29565.1"/>
    <property type="molecule type" value="Genomic_DNA"/>
</dbReference>
<name>A0A402BDX9_9CHLR</name>
<keyword evidence="8" id="KW-1185">Reference proteome</keyword>
<comment type="similarity">
    <text evidence="1">In the C-terminal section; belongs to the class-I pyridoxal-phosphate-dependent aminotransferase family.</text>
</comment>
<keyword evidence="4" id="KW-0238">DNA-binding</keyword>
<dbReference type="Pfam" id="PF00155">
    <property type="entry name" value="Aminotran_1_2"/>
    <property type="match status" value="1"/>
</dbReference>
<dbReference type="CDD" id="cd00609">
    <property type="entry name" value="AAT_like"/>
    <property type="match status" value="1"/>
</dbReference>
<protein>
    <submittedName>
        <fullName evidence="7">GntR family transcriptional regulator</fullName>
    </submittedName>
</protein>
<dbReference type="PRINTS" id="PR00035">
    <property type="entry name" value="HTHGNTR"/>
</dbReference>
<evidence type="ECO:0000256" key="4">
    <source>
        <dbReference type="ARBA" id="ARBA00023125"/>
    </source>
</evidence>
<gene>
    <name evidence="7" type="ORF">KDA_50490</name>
</gene>
<dbReference type="Proteomes" id="UP000287171">
    <property type="component" value="Unassembled WGS sequence"/>
</dbReference>
<accession>A0A402BDX9</accession>
<dbReference type="CDD" id="cd07377">
    <property type="entry name" value="WHTH_GntR"/>
    <property type="match status" value="1"/>
</dbReference>
<dbReference type="SMART" id="SM00345">
    <property type="entry name" value="HTH_GNTR"/>
    <property type="match status" value="1"/>
</dbReference>
<evidence type="ECO:0000313" key="7">
    <source>
        <dbReference type="EMBL" id="GCE29565.1"/>
    </source>
</evidence>
<dbReference type="InterPro" id="IPR036388">
    <property type="entry name" value="WH-like_DNA-bd_sf"/>
</dbReference>
<keyword evidence="5" id="KW-0804">Transcription</keyword>
<reference evidence="8" key="1">
    <citation type="submission" date="2018-12" db="EMBL/GenBank/DDBJ databases">
        <title>Tengunoibacter tsumagoiensis gen. nov., sp. nov., Dictyobacter kobayashii sp. nov., D. alpinus sp. nov., and D. joshuensis sp. nov. and description of Dictyobacteraceae fam. nov. within the order Ktedonobacterales isolated from Tengu-no-mugimeshi.</title>
        <authorList>
            <person name="Wang C.M."/>
            <person name="Zheng Y."/>
            <person name="Sakai Y."/>
            <person name="Toyoda A."/>
            <person name="Minakuchi Y."/>
            <person name="Abe K."/>
            <person name="Yokota A."/>
            <person name="Yabe S."/>
        </authorList>
    </citation>
    <scope>NUCLEOTIDE SEQUENCE [LARGE SCALE GENOMIC DNA]</scope>
    <source>
        <strain evidence="8">Uno16</strain>
    </source>
</reference>
<proteinExistence type="inferred from homology"/>
<dbReference type="AlphaFoldDB" id="A0A402BDX9"/>
<evidence type="ECO:0000259" key="6">
    <source>
        <dbReference type="PROSITE" id="PS50949"/>
    </source>
</evidence>
<dbReference type="InterPro" id="IPR004839">
    <property type="entry name" value="Aminotransferase_I/II_large"/>
</dbReference>
<dbReference type="PROSITE" id="PS50949">
    <property type="entry name" value="HTH_GNTR"/>
    <property type="match status" value="1"/>
</dbReference>
<evidence type="ECO:0000256" key="1">
    <source>
        <dbReference type="ARBA" id="ARBA00005384"/>
    </source>
</evidence>
<dbReference type="InterPro" id="IPR036390">
    <property type="entry name" value="WH_DNA-bd_sf"/>
</dbReference>
<dbReference type="InterPro" id="IPR015421">
    <property type="entry name" value="PyrdxlP-dep_Trfase_major"/>
</dbReference>
<dbReference type="Pfam" id="PF00392">
    <property type="entry name" value="GntR"/>
    <property type="match status" value="1"/>
</dbReference>
<dbReference type="SUPFAM" id="SSF46785">
    <property type="entry name" value="Winged helix' DNA-binding domain"/>
    <property type="match status" value="1"/>
</dbReference>
<comment type="caution">
    <text evidence="7">The sequence shown here is derived from an EMBL/GenBank/DDBJ whole genome shotgun (WGS) entry which is preliminary data.</text>
</comment>
<dbReference type="SUPFAM" id="SSF53383">
    <property type="entry name" value="PLP-dependent transferases"/>
    <property type="match status" value="1"/>
</dbReference>
<dbReference type="Gene3D" id="1.10.10.10">
    <property type="entry name" value="Winged helix-like DNA-binding domain superfamily/Winged helix DNA-binding domain"/>
    <property type="match status" value="1"/>
</dbReference>
<dbReference type="GO" id="GO:0030170">
    <property type="term" value="F:pyridoxal phosphate binding"/>
    <property type="evidence" value="ECO:0007669"/>
    <property type="project" value="InterPro"/>
</dbReference>
<dbReference type="PANTHER" id="PTHR46577:SF1">
    <property type="entry name" value="HTH-TYPE TRANSCRIPTIONAL REGULATORY PROTEIN GABR"/>
    <property type="match status" value="1"/>
</dbReference>
<dbReference type="RefSeq" id="WP_126629806.1">
    <property type="nucleotide sequence ID" value="NZ_BIFT01000002.1"/>
</dbReference>
<keyword evidence="2" id="KW-0663">Pyridoxal phosphate</keyword>
<feature type="domain" description="HTH gntR-type" evidence="6">
    <location>
        <begin position="21"/>
        <end position="89"/>
    </location>
</feature>
<evidence type="ECO:0000256" key="3">
    <source>
        <dbReference type="ARBA" id="ARBA00023015"/>
    </source>
</evidence>
<dbReference type="InterPro" id="IPR015424">
    <property type="entry name" value="PyrdxlP-dep_Trfase"/>
</dbReference>
<evidence type="ECO:0000313" key="8">
    <source>
        <dbReference type="Proteomes" id="UP000287171"/>
    </source>
</evidence>
<dbReference type="Gene3D" id="3.40.640.10">
    <property type="entry name" value="Type I PLP-dependent aspartate aminotransferase-like (Major domain)"/>
    <property type="match status" value="1"/>
</dbReference>
<dbReference type="InterPro" id="IPR051446">
    <property type="entry name" value="HTH_trans_reg/aminotransferase"/>
</dbReference>
<dbReference type="InterPro" id="IPR000524">
    <property type="entry name" value="Tscrpt_reg_HTH_GntR"/>
</dbReference>
<sequence>MSRRARAIKRPEIRLDATLPVPLYKQLYERLRGAILTGQLERGARLPSTRTLASELGVARMTTAQAYEQLVLEGYLESRVGQGTVVARSLPVTLWRSEIASLEGERTNEGQTPSIPLASCLDSLKDIPWPSHLGGHAGGPFSGGAPGLDLFPYEVWARLIARHARQSVRAFAHYQSPAGYFPLREAIAAHVGITRGVRCTPEQVIMTAGSQGALDLAARTLLNPGEAAWLENPGYFGARSALLAAGARVIAVPVDEQGLVVEIGRDRCESARLVSTTPSHQFPTGVTMSLSRRMILLDWARQAGAWILEDDYDSEYRFRERPLEALQGLDHDGRVLYIGTFSKMLFPALRLGYLIVPPSLMEPLLLMRRSLDIHLPLLEQMALFDFLREGHYARHLRHMRHHYQKLRGLLYHELQAHLGSVLEVQAPDVGMHLVGWLPPRKDDRRAARLAAQVNIQVLPISTYSLEPLSRGGLVFGYASTNEETIPHEVERLQAALEDL</sequence>
<dbReference type="GO" id="GO:0003700">
    <property type="term" value="F:DNA-binding transcription factor activity"/>
    <property type="evidence" value="ECO:0007669"/>
    <property type="project" value="InterPro"/>
</dbReference>
<evidence type="ECO:0000256" key="2">
    <source>
        <dbReference type="ARBA" id="ARBA00022898"/>
    </source>
</evidence>
<dbReference type="OrthoDB" id="9802328at2"/>
<organism evidence="7 8">
    <name type="scientific">Dictyobacter alpinus</name>
    <dbReference type="NCBI Taxonomy" id="2014873"/>
    <lineage>
        <taxon>Bacteria</taxon>
        <taxon>Bacillati</taxon>
        <taxon>Chloroflexota</taxon>
        <taxon>Ktedonobacteria</taxon>
        <taxon>Ktedonobacterales</taxon>
        <taxon>Dictyobacteraceae</taxon>
        <taxon>Dictyobacter</taxon>
    </lineage>
</organism>
<keyword evidence="3" id="KW-0805">Transcription regulation</keyword>
<dbReference type="PANTHER" id="PTHR46577">
    <property type="entry name" value="HTH-TYPE TRANSCRIPTIONAL REGULATORY PROTEIN GABR"/>
    <property type="match status" value="1"/>
</dbReference>
<dbReference type="GO" id="GO:0003677">
    <property type="term" value="F:DNA binding"/>
    <property type="evidence" value="ECO:0007669"/>
    <property type="project" value="UniProtKB-KW"/>
</dbReference>